<sequence>MPLEHWLVTTGVLQASQYTIARTVTNAEVAKLLWYNASDVLGNSFDQEDEGYDFDVSIATFPDPWLWKLSRSALQRVWLCYLRGPERTRYDPGLDASTLQPYVSPGDSQRSYYAVKYSRRSEVLTTFNTALNHCTRPEDVHSFDNLQEAAYFLKRRPKFFKTTQRQHLNIGGRPVFKVFSDGSS</sequence>
<evidence type="ECO:0000313" key="1">
    <source>
        <dbReference type="EMBL" id="RDW25409.1"/>
    </source>
</evidence>
<evidence type="ECO:0000313" key="2">
    <source>
        <dbReference type="Proteomes" id="UP000256601"/>
    </source>
</evidence>
<dbReference type="EMBL" id="KZ859003">
    <property type="protein sequence ID" value="RDW25409.1"/>
    <property type="molecule type" value="Genomic_DNA"/>
</dbReference>
<proteinExistence type="predicted"/>
<gene>
    <name evidence="1" type="ORF">B0I71DRAFT_171106</name>
</gene>
<name>A0A371C507_YARLL</name>
<dbReference type="Proteomes" id="UP000256601">
    <property type="component" value="Unassembled WGS sequence"/>
</dbReference>
<dbReference type="AlphaFoldDB" id="A0A371C507"/>
<protein>
    <submittedName>
        <fullName evidence="1">Uncharacterized protein</fullName>
    </submittedName>
</protein>
<organism evidence="1 2">
    <name type="scientific">Yarrowia lipolytica</name>
    <name type="common">Candida lipolytica</name>
    <dbReference type="NCBI Taxonomy" id="4952"/>
    <lineage>
        <taxon>Eukaryota</taxon>
        <taxon>Fungi</taxon>
        <taxon>Dikarya</taxon>
        <taxon>Ascomycota</taxon>
        <taxon>Saccharomycotina</taxon>
        <taxon>Dipodascomycetes</taxon>
        <taxon>Dipodascales</taxon>
        <taxon>Dipodascales incertae sedis</taxon>
        <taxon>Yarrowia</taxon>
    </lineage>
</organism>
<dbReference type="VEuPathDB" id="FungiDB:YALI0_A10989g"/>
<accession>A0A371C507</accession>
<reference evidence="1 2" key="1">
    <citation type="submission" date="2018-07" db="EMBL/GenBank/DDBJ databases">
        <title>Draft Genome Assemblies for Five Robust Yarrowia lipolytica Strains Exhibiting High Lipid Production and Pentose Sugar Utilization and Sugar Alcohol Secretion from Undetoxified Lignocellulosic Biomass Hydrolysates.</title>
        <authorList>
            <consortium name="DOE Joint Genome Institute"/>
            <person name="Walker C."/>
            <person name="Ryu S."/>
            <person name="Na H."/>
            <person name="Zane M."/>
            <person name="LaButti K."/>
            <person name="Lipzen A."/>
            <person name="Haridas S."/>
            <person name="Barry K."/>
            <person name="Grigoriev I.V."/>
            <person name="Quarterman J."/>
            <person name="Slininger P."/>
            <person name="Dien B."/>
            <person name="Trinh C.T."/>
        </authorList>
    </citation>
    <scope>NUCLEOTIDE SEQUENCE [LARGE SCALE GENOMIC DNA]</scope>
    <source>
        <strain evidence="1 2">YB392</strain>
    </source>
</reference>
<dbReference type="VEuPathDB" id="FungiDB:YALI1_A11114g"/>